<dbReference type="InterPro" id="IPR032466">
    <property type="entry name" value="Metal_Hydrolase"/>
</dbReference>
<dbReference type="GO" id="GO:0005737">
    <property type="term" value="C:cytoplasm"/>
    <property type="evidence" value="ECO:0007669"/>
    <property type="project" value="TreeGrafter"/>
</dbReference>
<dbReference type="GO" id="GO:0016831">
    <property type="term" value="F:carboxy-lyase activity"/>
    <property type="evidence" value="ECO:0007669"/>
    <property type="project" value="InterPro"/>
</dbReference>
<dbReference type="InterPro" id="IPR006680">
    <property type="entry name" value="Amidohydro-rel"/>
</dbReference>
<evidence type="ECO:0000259" key="2">
    <source>
        <dbReference type="Pfam" id="PF04909"/>
    </source>
</evidence>
<dbReference type="GO" id="GO:0019748">
    <property type="term" value="P:secondary metabolic process"/>
    <property type="evidence" value="ECO:0007669"/>
    <property type="project" value="TreeGrafter"/>
</dbReference>
<organism evidence="3 4">
    <name type="scientific">Clostridium liquoris</name>
    <dbReference type="NCBI Taxonomy" id="1289519"/>
    <lineage>
        <taxon>Bacteria</taxon>
        <taxon>Bacillati</taxon>
        <taxon>Bacillota</taxon>
        <taxon>Clostridia</taxon>
        <taxon>Eubacteriales</taxon>
        <taxon>Clostridiaceae</taxon>
        <taxon>Clostridium</taxon>
    </lineage>
</organism>
<keyword evidence="3" id="KW-0378">Hydrolase</keyword>
<dbReference type="PROSITE" id="PS01137">
    <property type="entry name" value="TATD_1"/>
    <property type="match status" value="1"/>
</dbReference>
<dbReference type="EMBL" id="PVXO01000044">
    <property type="protein sequence ID" value="PRR78503.1"/>
    <property type="molecule type" value="Genomic_DNA"/>
</dbReference>
<dbReference type="Gene3D" id="3.20.20.140">
    <property type="entry name" value="Metal-dependent hydrolases"/>
    <property type="match status" value="1"/>
</dbReference>
<proteinExistence type="predicted"/>
<evidence type="ECO:0000313" key="4">
    <source>
        <dbReference type="Proteomes" id="UP000239706"/>
    </source>
</evidence>
<dbReference type="Proteomes" id="UP000239706">
    <property type="component" value="Unassembled WGS sequence"/>
</dbReference>
<evidence type="ECO:0000256" key="1">
    <source>
        <dbReference type="ARBA" id="ARBA00023239"/>
    </source>
</evidence>
<dbReference type="SUPFAM" id="SSF51556">
    <property type="entry name" value="Metallo-dependent hydrolases"/>
    <property type="match status" value="1"/>
</dbReference>
<name>A0A2T0B3V2_9CLOT</name>
<feature type="domain" description="Amidohydrolase-related" evidence="2">
    <location>
        <begin position="6"/>
        <end position="309"/>
    </location>
</feature>
<protein>
    <submittedName>
        <fullName evidence="3">Amidohydrolase</fullName>
    </submittedName>
</protein>
<reference evidence="3 4" key="1">
    <citation type="submission" date="2018-03" db="EMBL/GenBank/DDBJ databases">
        <title>Genome sequence of Clostridium liquoris DSM 100320.</title>
        <authorList>
            <person name="Poehlein A."/>
            <person name="Daniel R."/>
        </authorList>
    </citation>
    <scope>NUCLEOTIDE SEQUENCE [LARGE SCALE GENOMIC DNA]</scope>
    <source>
        <strain evidence="3 4">DSM 100320</strain>
    </source>
</reference>
<dbReference type="OrthoDB" id="9771932at2"/>
<dbReference type="InterPro" id="IPR032465">
    <property type="entry name" value="ACMSD"/>
</dbReference>
<gene>
    <name evidence="3" type="ORF">CLLI_15870</name>
</gene>
<comment type="caution">
    <text evidence="3">The sequence shown here is derived from an EMBL/GenBank/DDBJ whole genome shotgun (WGS) entry which is preliminary data.</text>
</comment>
<evidence type="ECO:0000313" key="3">
    <source>
        <dbReference type="EMBL" id="PRR78503.1"/>
    </source>
</evidence>
<dbReference type="AlphaFoldDB" id="A0A2T0B3V2"/>
<dbReference type="RefSeq" id="WP_106063683.1">
    <property type="nucleotide sequence ID" value="NZ_PVXO01000044.1"/>
</dbReference>
<dbReference type="InterPro" id="IPR018228">
    <property type="entry name" value="DNase_TatD-rel_CS"/>
</dbReference>
<accession>A0A2T0B3V2</accession>
<dbReference type="PANTHER" id="PTHR21240">
    <property type="entry name" value="2-AMINO-3-CARBOXYLMUCONATE-6-SEMIALDEHYDE DECARBOXYLASE"/>
    <property type="match status" value="1"/>
</dbReference>
<dbReference type="Pfam" id="PF04909">
    <property type="entry name" value="Amidohydro_2"/>
    <property type="match status" value="1"/>
</dbReference>
<dbReference type="PANTHER" id="PTHR21240:SF28">
    <property type="entry name" value="ISO-OROTATE DECARBOXYLASE (EUROFUNG)"/>
    <property type="match status" value="1"/>
</dbReference>
<keyword evidence="4" id="KW-1185">Reference proteome</keyword>
<dbReference type="GO" id="GO:0016787">
    <property type="term" value="F:hydrolase activity"/>
    <property type="evidence" value="ECO:0007669"/>
    <property type="project" value="UniProtKB-KW"/>
</dbReference>
<keyword evidence="1" id="KW-0456">Lyase</keyword>
<sequence>MDYKIVDSHVHFDVKGYEIVTIKNDYIEKYGEEKYNKIQEMNSYQNKRWRKAWGFPEPLPTLDSAEDTAKLWIEEMEKNNIEKLIFVTGGGNETLSNIVRLYPDKFIGYAHHDPFLKHAPDILEKAIVEQGLKGYKILAPGLHGKLDDEALDPLWQVAEKHRIPILIHFGILGGAGGIAYDHNINPIIMHDVIKAHPDIPFIIPHFGCGQTESLLQLAWVCPNVYVDTSGSNQWVRWMPYNLTVRDLFKKFYETIGPERILFGTDSQWFPRGFVKRYFDDQMRDCVEIGMKEQDIKCIFRDNILRILKLDE</sequence>